<organism evidence="2 3">
    <name type="scientific">Senna tora</name>
    <dbReference type="NCBI Taxonomy" id="362788"/>
    <lineage>
        <taxon>Eukaryota</taxon>
        <taxon>Viridiplantae</taxon>
        <taxon>Streptophyta</taxon>
        <taxon>Embryophyta</taxon>
        <taxon>Tracheophyta</taxon>
        <taxon>Spermatophyta</taxon>
        <taxon>Magnoliopsida</taxon>
        <taxon>eudicotyledons</taxon>
        <taxon>Gunneridae</taxon>
        <taxon>Pentapetalae</taxon>
        <taxon>rosids</taxon>
        <taxon>fabids</taxon>
        <taxon>Fabales</taxon>
        <taxon>Fabaceae</taxon>
        <taxon>Caesalpinioideae</taxon>
        <taxon>Cassia clade</taxon>
        <taxon>Senna</taxon>
    </lineage>
</organism>
<dbReference type="AlphaFoldDB" id="A0A834XET4"/>
<keyword evidence="3" id="KW-1185">Reference proteome</keyword>
<evidence type="ECO:0000313" key="2">
    <source>
        <dbReference type="EMBL" id="KAF7843908.1"/>
    </source>
</evidence>
<comment type="caution">
    <text evidence="2">The sequence shown here is derived from an EMBL/GenBank/DDBJ whole genome shotgun (WGS) entry which is preliminary data.</text>
</comment>
<dbReference type="EMBL" id="JAAIUW010000001">
    <property type="protein sequence ID" value="KAF7843908.1"/>
    <property type="molecule type" value="Genomic_DNA"/>
</dbReference>
<feature type="compositionally biased region" description="Polar residues" evidence="1">
    <location>
        <begin position="1"/>
        <end position="10"/>
    </location>
</feature>
<accession>A0A834XET4</accession>
<protein>
    <submittedName>
        <fullName evidence="2">Uncharacterized protein</fullName>
    </submittedName>
</protein>
<feature type="region of interest" description="Disordered" evidence="1">
    <location>
        <begin position="1"/>
        <end position="25"/>
    </location>
</feature>
<dbReference type="Proteomes" id="UP000634136">
    <property type="component" value="Unassembled WGS sequence"/>
</dbReference>
<proteinExistence type="predicted"/>
<gene>
    <name evidence="2" type="ORF">G2W53_000813</name>
</gene>
<evidence type="ECO:0000313" key="3">
    <source>
        <dbReference type="Proteomes" id="UP000634136"/>
    </source>
</evidence>
<evidence type="ECO:0000256" key="1">
    <source>
        <dbReference type="SAM" id="MobiDB-lite"/>
    </source>
</evidence>
<sequence length="25" mass="2811">MDDSSKNSSDLPEKKSKNAKLCEQQ</sequence>
<name>A0A834XET4_9FABA</name>
<reference evidence="2" key="1">
    <citation type="submission" date="2020-09" db="EMBL/GenBank/DDBJ databases">
        <title>Genome-Enabled Discovery of Anthraquinone Biosynthesis in Senna tora.</title>
        <authorList>
            <person name="Kang S.-H."/>
            <person name="Pandey R.P."/>
            <person name="Lee C.-M."/>
            <person name="Sim J.-S."/>
            <person name="Jeong J.-T."/>
            <person name="Choi B.-S."/>
            <person name="Jung M."/>
            <person name="Ginzburg D."/>
            <person name="Zhao K."/>
            <person name="Won S.Y."/>
            <person name="Oh T.-J."/>
            <person name="Yu Y."/>
            <person name="Kim N.-H."/>
            <person name="Lee O.R."/>
            <person name="Lee T.-H."/>
            <person name="Bashyal P."/>
            <person name="Kim T.-S."/>
            <person name="Lee W.-H."/>
            <person name="Kawkins C."/>
            <person name="Kim C.-K."/>
            <person name="Kim J.S."/>
            <person name="Ahn B.O."/>
            <person name="Rhee S.Y."/>
            <person name="Sohng J.K."/>
        </authorList>
    </citation>
    <scope>NUCLEOTIDE SEQUENCE</scope>
    <source>
        <tissue evidence="2">Leaf</tissue>
    </source>
</reference>